<dbReference type="InterPro" id="IPR003607">
    <property type="entry name" value="HD/PDEase_dom"/>
</dbReference>
<feature type="domain" description="PAS" evidence="2">
    <location>
        <begin position="6"/>
        <end position="51"/>
    </location>
</feature>
<proteinExistence type="predicted"/>
<dbReference type="PANTHER" id="PTHR43155:SF2">
    <property type="entry name" value="CYCLIC DI-GMP PHOSPHODIESTERASE PA4108"/>
    <property type="match status" value="1"/>
</dbReference>
<gene>
    <name evidence="5" type="ORF">SAMN02745120_2647</name>
</gene>
<keyword evidence="6" id="KW-1185">Reference proteome</keyword>
<dbReference type="GO" id="GO:0006355">
    <property type="term" value="P:regulation of DNA-templated transcription"/>
    <property type="evidence" value="ECO:0007669"/>
    <property type="project" value="InterPro"/>
</dbReference>
<dbReference type="InterPro" id="IPR000014">
    <property type="entry name" value="PAS"/>
</dbReference>
<feature type="domain" description="GGDEF" evidence="3">
    <location>
        <begin position="332"/>
        <end position="467"/>
    </location>
</feature>
<dbReference type="Pfam" id="PF13487">
    <property type="entry name" value="HD_5"/>
    <property type="match status" value="1"/>
</dbReference>
<dbReference type="PANTHER" id="PTHR43155">
    <property type="entry name" value="CYCLIC DI-GMP PHOSPHODIESTERASE PA4108-RELATED"/>
    <property type="match status" value="1"/>
</dbReference>
<dbReference type="InterPro" id="IPR043128">
    <property type="entry name" value="Rev_trsase/Diguanyl_cyclase"/>
</dbReference>
<dbReference type="InterPro" id="IPR035965">
    <property type="entry name" value="PAS-like_dom_sf"/>
</dbReference>
<accession>A0A1T5D824</accession>
<sequence>MYSKQRMKLLEVALDFVPEPIFAIDLDKKVILWNKAMEELFGVERKDILGKGDYEYSYIFYKERRPTLIDLVLEPNEECENLYKNFKRYPSGDIEGESYIKEKGYYDWGKASKILDDEGNVIGAITISRDMSNYRRIQAEMDDNKRRYEVLFENSPDAIAYLDSLHRVVDINLSFTSIFGYTLDECKGKDLDEIVSKEGRSEEAKAITKVLFEKGDVKQKVVRYTKDSKPIDVQARGILVKNEDAVIGAYGMYTDIRELLKKEIELQEINEELEASNQELEAALNQLKAAEAELRYQYEKLEYMLYHDQLTGVYDRISYDKCIKQVDVKSNLPLTIIISDLNGLKLVNDAFGLKTGDKLLKRIARILKKNCPEDSKIVRVGGDEFSILLPKTDEFLANEIIEKIKSDIEKVKIEALKLSMSFGSCTKYNKKQNIYEIHSNAEDKMNRMKLFESPSMRGRTISTIIKTLHEKNTREEQHSHRVSELCVKMGMVMGLPSADIQELKTVGLLHDIGKIGIEESILNKPGRLTEEEMTQMKKHPEIGYRILSSVNDMAEMANYVLAHHERIDGKGYPKGLKGMEIPLQARIIAIADAYDAMTSHRSYRTAMSEKEAIAELLKSAGAQLDSYLVDVFVNRVIRR</sequence>
<evidence type="ECO:0000313" key="5">
    <source>
        <dbReference type="EMBL" id="SKB67776.1"/>
    </source>
</evidence>
<dbReference type="CDD" id="cd01949">
    <property type="entry name" value="GGDEF"/>
    <property type="match status" value="1"/>
</dbReference>
<dbReference type="SUPFAM" id="SSF55785">
    <property type="entry name" value="PYP-like sensor domain (PAS domain)"/>
    <property type="match status" value="2"/>
</dbReference>
<protein>
    <submittedName>
        <fullName evidence="5">PAS domain S-box-containing protein/diguanylate cyclase (GGDEF) domain-containing protein/HDIG domain-containing protein</fullName>
    </submittedName>
</protein>
<dbReference type="NCBIfam" id="TIGR00277">
    <property type="entry name" value="HDIG"/>
    <property type="match status" value="1"/>
</dbReference>
<dbReference type="NCBIfam" id="TIGR00254">
    <property type="entry name" value="GGDEF"/>
    <property type="match status" value="1"/>
</dbReference>
<dbReference type="InterPro" id="IPR013767">
    <property type="entry name" value="PAS_fold"/>
</dbReference>
<evidence type="ECO:0000259" key="3">
    <source>
        <dbReference type="PROSITE" id="PS50887"/>
    </source>
</evidence>
<dbReference type="Proteomes" id="UP000243406">
    <property type="component" value="Unassembled WGS sequence"/>
</dbReference>
<evidence type="ECO:0000259" key="2">
    <source>
        <dbReference type="PROSITE" id="PS50112"/>
    </source>
</evidence>
<name>A0A1T5D824_9FIRM</name>
<dbReference type="NCBIfam" id="TIGR00229">
    <property type="entry name" value="sensory_box"/>
    <property type="match status" value="2"/>
</dbReference>
<dbReference type="SMART" id="SM00091">
    <property type="entry name" value="PAS"/>
    <property type="match status" value="2"/>
</dbReference>
<dbReference type="PROSITE" id="PS50112">
    <property type="entry name" value="PAS"/>
    <property type="match status" value="2"/>
</dbReference>
<evidence type="ECO:0000313" key="6">
    <source>
        <dbReference type="Proteomes" id="UP000243406"/>
    </source>
</evidence>
<dbReference type="SUPFAM" id="SSF109604">
    <property type="entry name" value="HD-domain/PDEase-like"/>
    <property type="match status" value="1"/>
</dbReference>
<dbReference type="InterPro" id="IPR029787">
    <property type="entry name" value="Nucleotide_cyclase"/>
</dbReference>
<dbReference type="Gene3D" id="3.30.70.270">
    <property type="match status" value="1"/>
</dbReference>
<dbReference type="SUPFAM" id="SSF55073">
    <property type="entry name" value="Nucleotide cyclase"/>
    <property type="match status" value="1"/>
</dbReference>
<dbReference type="SMART" id="SM00267">
    <property type="entry name" value="GGDEF"/>
    <property type="match status" value="1"/>
</dbReference>
<dbReference type="CDD" id="cd00077">
    <property type="entry name" value="HDc"/>
    <property type="match status" value="1"/>
</dbReference>
<keyword evidence="1" id="KW-0175">Coiled coil</keyword>
<dbReference type="Gene3D" id="3.30.450.20">
    <property type="entry name" value="PAS domain"/>
    <property type="match status" value="2"/>
</dbReference>
<dbReference type="InterPro" id="IPR000160">
    <property type="entry name" value="GGDEF_dom"/>
</dbReference>
<feature type="domain" description="PAS" evidence="2">
    <location>
        <begin position="144"/>
        <end position="214"/>
    </location>
</feature>
<dbReference type="OrthoDB" id="9804747at2"/>
<dbReference type="CDD" id="cd00130">
    <property type="entry name" value="PAS"/>
    <property type="match status" value="2"/>
</dbReference>
<evidence type="ECO:0000259" key="4">
    <source>
        <dbReference type="PROSITE" id="PS51832"/>
    </source>
</evidence>
<dbReference type="AlphaFoldDB" id="A0A1T5D824"/>
<feature type="coiled-coil region" evidence="1">
    <location>
        <begin position="256"/>
        <end position="300"/>
    </location>
</feature>
<dbReference type="PROSITE" id="PS50887">
    <property type="entry name" value="GGDEF"/>
    <property type="match status" value="1"/>
</dbReference>
<dbReference type="Pfam" id="PF00990">
    <property type="entry name" value="GGDEF"/>
    <property type="match status" value="1"/>
</dbReference>
<dbReference type="InterPro" id="IPR037522">
    <property type="entry name" value="HD_GYP_dom"/>
</dbReference>
<feature type="domain" description="HD-GYP" evidence="4">
    <location>
        <begin position="453"/>
        <end position="639"/>
    </location>
</feature>
<dbReference type="PROSITE" id="PS51832">
    <property type="entry name" value="HD_GYP"/>
    <property type="match status" value="1"/>
</dbReference>
<dbReference type="SMART" id="SM00471">
    <property type="entry name" value="HDc"/>
    <property type="match status" value="1"/>
</dbReference>
<organism evidence="5 6">
    <name type="scientific">Acetoanaerobium noterae</name>
    <dbReference type="NCBI Taxonomy" id="745369"/>
    <lineage>
        <taxon>Bacteria</taxon>
        <taxon>Bacillati</taxon>
        <taxon>Bacillota</taxon>
        <taxon>Clostridia</taxon>
        <taxon>Peptostreptococcales</taxon>
        <taxon>Filifactoraceae</taxon>
        <taxon>Acetoanaerobium</taxon>
    </lineage>
</organism>
<dbReference type="InterPro" id="IPR006675">
    <property type="entry name" value="HDIG_dom"/>
</dbReference>
<dbReference type="Gene3D" id="1.10.3210.10">
    <property type="entry name" value="Hypothetical protein af1432"/>
    <property type="match status" value="1"/>
</dbReference>
<evidence type="ECO:0000256" key="1">
    <source>
        <dbReference type="SAM" id="Coils"/>
    </source>
</evidence>
<dbReference type="Pfam" id="PF00989">
    <property type="entry name" value="PAS"/>
    <property type="match status" value="2"/>
</dbReference>
<dbReference type="RefSeq" id="WP_079590441.1">
    <property type="nucleotide sequence ID" value="NZ_FUYN01000007.1"/>
</dbReference>
<dbReference type="EMBL" id="FUYN01000007">
    <property type="protein sequence ID" value="SKB67776.1"/>
    <property type="molecule type" value="Genomic_DNA"/>
</dbReference>
<reference evidence="6" key="1">
    <citation type="submission" date="2017-02" db="EMBL/GenBank/DDBJ databases">
        <authorList>
            <person name="Varghese N."/>
            <person name="Submissions S."/>
        </authorList>
    </citation>
    <scope>NUCLEOTIDE SEQUENCE [LARGE SCALE GENOMIC DNA]</scope>
    <source>
        <strain evidence="6">ATCC 35199</strain>
    </source>
</reference>